<organism evidence="3 4">
    <name type="scientific">Carnegiea gigantea</name>
    <dbReference type="NCBI Taxonomy" id="171969"/>
    <lineage>
        <taxon>Eukaryota</taxon>
        <taxon>Viridiplantae</taxon>
        <taxon>Streptophyta</taxon>
        <taxon>Embryophyta</taxon>
        <taxon>Tracheophyta</taxon>
        <taxon>Spermatophyta</taxon>
        <taxon>Magnoliopsida</taxon>
        <taxon>eudicotyledons</taxon>
        <taxon>Gunneridae</taxon>
        <taxon>Pentapetalae</taxon>
        <taxon>Caryophyllales</taxon>
        <taxon>Cactineae</taxon>
        <taxon>Cactaceae</taxon>
        <taxon>Cactoideae</taxon>
        <taxon>Echinocereeae</taxon>
        <taxon>Carnegiea</taxon>
    </lineage>
</organism>
<dbReference type="InterPro" id="IPR002487">
    <property type="entry name" value="TF_Kbox"/>
</dbReference>
<reference evidence="3" key="1">
    <citation type="submission" date="2022-04" db="EMBL/GenBank/DDBJ databases">
        <title>Carnegiea gigantea Genome sequencing and assembly v2.</title>
        <authorList>
            <person name="Copetti D."/>
            <person name="Sanderson M.J."/>
            <person name="Burquez A."/>
            <person name="Wojciechowski M.F."/>
        </authorList>
    </citation>
    <scope>NUCLEOTIDE SEQUENCE</scope>
    <source>
        <strain evidence="3">SGP5-SGP5p</strain>
        <tissue evidence="3">Aerial part</tissue>
    </source>
</reference>
<evidence type="ECO:0000313" key="3">
    <source>
        <dbReference type="EMBL" id="KAJ8437058.1"/>
    </source>
</evidence>
<name>A0A9Q1K620_9CARY</name>
<evidence type="ECO:0000256" key="1">
    <source>
        <dbReference type="SAM" id="MobiDB-lite"/>
    </source>
</evidence>
<proteinExistence type="predicted"/>
<comment type="caution">
    <text evidence="3">The sequence shown here is derived from an EMBL/GenBank/DDBJ whole genome shotgun (WGS) entry which is preliminary data.</text>
</comment>
<protein>
    <recommendedName>
        <fullName evidence="2">K-box domain-containing protein</fullName>
    </recommendedName>
</protein>
<gene>
    <name evidence="3" type="ORF">Cgig2_025905</name>
</gene>
<dbReference type="EMBL" id="JAKOGI010000319">
    <property type="protein sequence ID" value="KAJ8437058.1"/>
    <property type="molecule type" value="Genomic_DNA"/>
</dbReference>
<dbReference type="OrthoDB" id="1898716at2759"/>
<keyword evidence="4" id="KW-1185">Reference proteome</keyword>
<feature type="region of interest" description="Disordered" evidence="1">
    <location>
        <begin position="116"/>
        <end position="138"/>
    </location>
</feature>
<feature type="domain" description="K-box" evidence="2">
    <location>
        <begin position="25"/>
        <end position="115"/>
    </location>
</feature>
<dbReference type="Pfam" id="PF01486">
    <property type="entry name" value="K-box"/>
    <property type="match status" value="1"/>
</dbReference>
<evidence type="ECO:0000259" key="2">
    <source>
        <dbReference type="PROSITE" id="PS51297"/>
    </source>
</evidence>
<accession>A0A9Q1K620</accession>
<dbReference type="GO" id="GO:0003700">
    <property type="term" value="F:DNA-binding transcription factor activity"/>
    <property type="evidence" value="ECO:0007669"/>
    <property type="project" value="InterPro"/>
</dbReference>
<dbReference type="Proteomes" id="UP001153076">
    <property type="component" value="Unassembled WGS sequence"/>
</dbReference>
<dbReference type="GO" id="GO:0005634">
    <property type="term" value="C:nucleus"/>
    <property type="evidence" value="ECO:0007669"/>
    <property type="project" value="InterPro"/>
</dbReference>
<sequence length="213" mass="24033">MEQILARYHKRPRNTLEARSTVHVTENPQSDVNILKEEITTLRALCLRMQGKGLEGLNVKELQQLEHELNEGILSVKDKKERVLLEQMEKSRLQEQKALMENERLHKEVEELRRNCSNNDNDESHSSPAPPPVPVLPGLSQEQSKQLFQFLTNLTAPGEQKQGSNEAVVSAVQMAGIVRALNVVYSFYALNQETRILDSGASKHMSSNQANLA</sequence>
<evidence type="ECO:0000313" key="4">
    <source>
        <dbReference type="Proteomes" id="UP001153076"/>
    </source>
</evidence>
<dbReference type="AlphaFoldDB" id="A0A9Q1K620"/>
<dbReference type="PROSITE" id="PS51297">
    <property type="entry name" value="K_BOX"/>
    <property type="match status" value="1"/>
</dbReference>